<dbReference type="Proteomes" id="UP000554726">
    <property type="component" value="Unassembled WGS sequence"/>
</dbReference>
<gene>
    <name evidence="1" type="ORF">FHR60_003127</name>
</gene>
<evidence type="ECO:0000313" key="2">
    <source>
        <dbReference type="Proteomes" id="UP000554726"/>
    </source>
</evidence>
<proteinExistence type="predicted"/>
<dbReference type="RefSeq" id="WP_260178062.1">
    <property type="nucleotide sequence ID" value="NZ_JACHNS010000006.1"/>
</dbReference>
<accession>A0ABR6JNM0</accession>
<organism evidence="1 2">
    <name type="scientific">Xanthomonas cannabis</name>
    <dbReference type="NCBI Taxonomy" id="1885674"/>
    <lineage>
        <taxon>Bacteria</taxon>
        <taxon>Pseudomonadati</taxon>
        <taxon>Pseudomonadota</taxon>
        <taxon>Gammaproteobacteria</taxon>
        <taxon>Lysobacterales</taxon>
        <taxon>Lysobacteraceae</taxon>
        <taxon>Xanthomonas</taxon>
    </lineage>
</organism>
<reference evidence="1 2" key="1">
    <citation type="submission" date="2020-08" db="EMBL/GenBank/DDBJ databases">
        <title>Studying the diversity of plant-associated saprophytic bacteria and their role in host health and plant-pathogen interactions.</title>
        <authorList>
            <person name="Potnis N."/>
        </authorList>
    </citation>
    <scope>NUCLEOTIDE SEQUENCE [LARGE SCALE GENOMIC DNA]</scope>
    <source>
        <strain evidence="1 2">F16</strain>
    </source>
</reference>
<protein>
    <submittedName>
        <fullName evidence="1">Uncharacterized protein</fullName>
    </submittedName>
</protein>
<evidence type="ECO:0000313" key="1">
    <source>
        <dbReference type="EMBL" id="MBB4594426.1"/>
    </source>
</evidence>
<keyword evidence="2" id="KW-1185">Reference proteome</keyword>
<dbReference type="EMBL" id="JACHNS010000006">
    <property type="protein sequence ID" value="MBB4594426.1"/>
    <property type="molecule type" value="Genomic_DNA"/>
</dbReference>
<name>A0ABR6JNM0_9XANT</name>
<sequence>MHTSCVPLVALVTVGVAALAYRGVAMLFNHTRAHRLVSARARVR</sequence>
<comment type="caution">
    <text evidence="1">The sequence shown here is derived from an EMBL/GenBank/DDBJ whole genome shotgun (WGS) entry which is preliminary data.</text>
</comment>